<sequence>MKLFILIIMLTSALFANIGKISSMRGSCEITRAGTKIDAKVGVLLEEKDVLNTAKKSKLQIIFKDGSIVTIGKSSTLNIAEYAFNANKPKKAKASFGFLKGSFKSITGEIGKIAPDKFKLRTKTATIGIRGTTIVGNQEKVACTQGTITITSYGVTRVVPAGMFSRTPKNRAPSLPQAYAGRDTVDPDIDDAPSSSGDGTASSDHNELDDIPGEAVTPTATAPTPSEIDPNPSNRLSSVAQFLDETKQVDVKNVESNVLEKKPVVAQSVDDIALEIIAASSSASIVESVKIDTTGLSKVTSFTNDYLEYGYWEEAGAPLYTYLTGVVTSSDTIDQMIRSSASATYNGGLSSIVTTLDGNKVASGGSVTLDVDFINKSFSGNVNVEEGGFGANVAGDVHKYGFDTTSVTTAVGSDATNVGGSLNGQFYGTNAEAAGGKFNLTSDNAGSVNGLFGATRGVSQ</sequence>
<organism evidence="4 5">
    <name type="scientific">Sulfurimonas aquatica</name>
    <dbReference type="NCBI Taxonomy" id="2672570"/>
    <lineage>
        <taxon>Bacteria</taxon>
        <taxon>Pseudomonadati</taxon>
        <taxon>Campylobacterota</taxon>
        <taxon>Epsilonproteobacteria</taxon>
        <taxon>Campylobacterales</taxon>
        <taxon>Sulfurimonadaceae</taxon>
        <taxon>Sulfurimonas</taxon>
    </lineage>
</organism>
<evidence type="ECO:0000259" key="3">
    <source>
        <dbReference type="Pfam" id="PF04773"/>
    </source>
</evidence>
<name>A0A975AYC5_9BACT</name>
<dbReference type="RefSeq" id="WP_207562137.1">
    <property type="nucleotide sequence ID" value="NZ_CP046072.1"/>
</dbReference>
<evidence type="ECO:0000313" key="5">
    <source>
        <dbReference type="Proteomes" id="UP000671852"/>
    </source>
</evidence>
<evidence type="ECO:0000259" key="2">
    <source>
        <dbReference type="Pfam" id="PF01298"/>
    </source>
</evidence>
<protein>
    <recommendedName>
        <fullName evidence="6">FecR protein domain-containing protein</fullName>
    </recommendedName>
</protein>
<dbReference type="SUPFAM" id="SSF56925">
    <property type="entry name" value="OMPA-like"/>
    <property type="match status" value="1"/>
</dbReference>
<feature type="region of interest" description="Disordered" evidence="1">
    <location>
        <begin position="164"/>
        <end position="235"/>
    </location>
</feature>
<dbReference type="EMBL" id="CP046072">
    <property type="protein sequence ID" value="QSZ40862.1"/>
    <property type="molecule type" value="Genomic_DNA"/>
</dbReference>
<proteinExistence type="predicted"/>
<dbReference type="AlphaFoldDB" id="A0A975AYC5"/>
<gene>
    <name evidence="4" type="ORF">GJV85_01595</name>
</gene>
<dbReference type="PANTHER" id="PTHR38731:SF1">
    <property type="entry name" value="FECR PROTEIN DOMAIN-CONTAINING PROTEIN"/>
    <property type="match status" value="1"/>
</dbReference>
<evidence type="ECO:0008006" key="6">
    <source>
        <dbReference type="Google" id="ProtNLM"/>
    </source>
</evidence>
<feature type="compositionally biased region" description="Low complexity" evidence="1">
    <location>
        <begin position="215"/>
        <end position="225"/>
    </location>
</feature>
<dbReference type="InterPro" id="IPR006860">
    <property type="entry name" value="FecR"/>
</dbReference>
<feature type="domain" description="Transferrin-binding protein B C-lobe/N-lobe beta-barrel" evidence="2">
    <location>
        <begin position="343"/>
        <end position="456"/>
    </location>
</feature>
<accession>A0A975AYC5</accession>
<feature type="compositionally biased region" description="Polar residues" evidence="1">
    <location>
        <begin position="193"/>
        <end position="203"/>
    </location>
</feature>
<dbReference type="InterPro" id="IPR001677">
    <property type="entry name" value="TbpB_B_D"/>
</dbReference>
<dbReference type="Proteomes" id="UP000671852">
    <property type="component" value="Chromosome"/>
</dbReference>
<reference evidence="4" key="1">
    <citation type="submission" date="2019-11" db="EMBL/GenBank/DDBJ databases">
        <authorList>
            <person name="Kojima H."/>
        </authorList>
    </citation>
    <scope>NUCLEOTIDE SEQUENCE</scope>
    <source>
        <strain evidence="4">H1576</strain>
    </source>
</reference>
<evidence type="ECO:0000256" key="1">
    <source>
        <dbReference type="SAM" id="MobiDB-lite"/>
    </source>
</evidence>
<dbReference type="InterPro" id="IPR011250">
    <property type="entry name" value="OMP/PagP_B-barrel"/>
</dbReference>
<dbReference type="PANTHER" id="PTHR38731">
    <property type="entry name" value="LIPL45-RELATED LIPOPROTEIN-RELATED"/>
    <property type="match status" value="1"/>
</dbReference>
<keyword evidence="5" id="KW-1185">Reference proteome</keyword>
<dbReference type="Pfam" id="PF04773">
    <property type="entry name" value="FecR"/>
    <property type="match status" value="1"/>
</dbReference>
<dbReference type="Gene3D" id="2.40.160.90">
    <property type="match status" value="1"/>
</dbReference>
<evidence type="ECO:0000313" key="4">
    <source>
        <dbReference type="EMBL" id="QSZ40862.1"/>
    </source>
</evidence>
<dbReference type="KEGG" id="saqt:GJV85_01595"/>
<reference evidence="4" key="2">
    <citation type="submission" date="2021-04" db="EMBL/GenBank/DDBJ databases">
        <title>Isolation and characterization of a novel species of the genus Sulfurimonas.</title>
        <authorList>
            <person name="Fukui M."/>
        </authorList>
    </citation>
    <scope>NUCLEOTIDE SEQUENCE</scope>
    <source>
        <strain evidence="4">H1576</strain>
    </source>
</reference>
<dbReference type="Pfam" id="PF01298">
    <property type="entry name" value="TbpB_B_D"/>
    <property type="match status" value="1"/>
</dbReference>
<feature type="domain" description="FecR protein" evidence="3">
    <location>
        <begin position="49"/>
        <end position="146"/>
    </location>
</feature>